<proteinExistence type="predicted"/>
<name>A0ACC2N318_9HYME</name>
<protein>
    <submittedName>
        <fullName evidence="1">Uncharacterized protein</fullName>
    </submittedName>
</protein>
<reference evidence="1" key="1">
    <citation type="submission" date="2023-04" db="EMBL/GenBank/DDBJ databases">
        <title>A chromosome-level genome assembly of the parasitoid wasp Eretmocerus hayati.</title>
        <authorList>
            <person name="Zhong Y."/>
            <person name="Liu S."/>
            <person name="Liu Y."/>
        </authorList>
    </citation>
    <scope>NUCLEOTIDE SEQUENCE</scope>
    <source>
        <strain evidence="1">ZJU_SS_LIU_2023</strain>
    </source>
</reference>
<keyword evidence="2" id="KW-1185">Reference proteome</keyword>
<organism evidence="1 2">
    <name type="scientific">Eretmocerus hayati</name>
    <dbReference type="NCBI Taxonomy" id="131215"/>
    <lineage>
        <taxon>Eukaryota</taxon>
        <taxon>Metazoa</taxon>
        <taxon>Ecdysozoa</taxon>
        <taxon>Arthropoda</taxon>
        <taxon>Hexapoda</taxon>
        <taxon>Insecta</taxon>
        <taxon>Pterygota</taxon>
        <taxon>Neoptera</taxon>
        <taxon>Endopterygota</taxon>
        <taxon>Hymenoptera</taxon>
        <taxon>Apocrita</taxon>
        <taxon>Proctotrupomorpha</taxon>
        <taxon>Chalcidoidea</taxon>
        <taxon>Aphelinidae</taxon>
        <taxon>Aphelininae</taxon>
        <taxon>Eretmocerus</taxon>
    </lineage>
</organism>
<dbReference type="EMBL" id="CM056744">
    <property type="protein sequence ID" value="KAJ8665421.1"/>
    <property type="molecule type" value="Genomic_DNA"/>
</dbReference>
<sequence>MPANYEIKSSWADDVDDELDIKLPPPSTKYENDFKIMTEYKVNDDNKKVKVVRTYKIERRQVSKSIAVRKNWPKYGDSKGDGPGPNPATTVIAEDVFMQFLSSKEEDNKAEEDALDKLKKIGDKGVVKCRLCNGDHWTSKCPYKDTVLTGPNANMIDDKKPMPGPPMPGPSTAEMNKPIGSKYVPPSMREGGNKRGDSMQMLRRDDTTAIRISNLSESTTDQDLEELVRPFGPIQKLYLAKEKNTNVCKGFAYVHFKSRSDAAKAIQVLNGHGYDHLILSVDWSKPPAQQQ</sequence>
<accession>A0ACC2N318</accession>
<gene>
    <name evidence="1" type="ORF">QAD02_007083</name>
</gene>
<evidence type="ECO:0000313" key="1">
    <source>
        <dbReference type="EMBL" id="KAJ8665421.1"/>
    </source>
</evidence>
<dbReference type="Proteomes" id="UP001239111">
    <property type="component" value="Chromosome 4"/>
</dbReference>
<evidence type="ECO:0000313" key="2">
    <source>
        <dbReference type="Proteomes" id="UP001239111"/>
    </source>
</evidence>
<comment type="caution">
    <text evidence="1">The sequence shown here is derived from an EMBL/GenBank/DDBJ whole genome shotgun (WGS) entry which is preliminary data.</text>
</comment>